<dbReference type="GO" id="GO:0000463">
    <property type="term" value="P:maturation of LSU-rRNA from tricistronic rRNA transcript (SSU-rRNA, 5.8S rRNA, LSU-rRNA)"/>
    <property type="evidence" value="ECO:0007669"/>
    <property type="project" value="UniProtKB-UniRule"/>
</dbReference>
<dbReference type="GO" id="GO:0043021">
    <property type="term" value="F:ribonucleoprotein complex binding"/>
    <property type="evidence" value="ECO:0007669"/>
    <property type="project" value="UniProtKB-UniRule"/>
</dbReference>
<keyword evidence="8" id="KW-1185">Reference proteome</keyword>
<dbReference type="InterPro" id="IPR036420">
    <property type="entry name" value="BRCT_dom_sf"/>
</dbReference>
<protein>
    <recommendedName>
        <fullName evidence="4">Pescadillo homolog</fullName>
    </recommendedName>
    <alternativeName>
        <fullName evidence="4">Nucleolar protein 7 homolog</fullName>
    </alternativeName>
</protein>
<dbReference type="HAMAP" id="MF_03028">
    <property type="entry name" value="Pescadillo"/>
    <property type="match status" value="1"/>
</dbReference>
<dbReference type="InterPro" id="IPR010613">
    <property type="entry name" value="PES"/>
</dbReference>
<reference evidence="7" key="1">
    <citation type="journal article" date="2020" name="Stud. Mycol.">
        <title>101 Dothideomycetes genomes: a test case for predicting lifestyles and emergence of pathogens.</title>
        <authorList>
            <person name="Haridas S."/>
            <person name="Albert R."/>
            <person name="Binder M."/>
            <person name="Bloem J."/>
            <person name="Labutti K."/>
            <person name="Salamov A."/>
            <person name="Andreopoulos B."/>
            <person name="Baker S."/>
            <person name="Barry K."/>
            <person name="Bills G."/>
            <person name="Bluhm B."/>
            <person name="Cannon C."/>
            <person name="Castanera R."/>
            <person name="Culley D."/>
            <person name="Daum C."/>
            <person name="Ezra D."/>
            <person name="Gonzalez J."/>
            <person name="Henrissat B."/>
            <person name="Kuo A."/>
            <person name="Liang C."/>
            <person name="Lipzen A."/>
            <person name="Lutzoni F."/>
            <person name="Magnuson J."/>
            <person name="Mondo S."/>
            <person name="Nolan M."/>
            <person name="Ohm R."/>
            <person name="Pangilinan J."/>
            <person name="Park H.-J."/>
            <person name="Ramirez L."/>
            <person name="Alfaro M."/>
            <person name="Sun H."/>
            <person name="Tritt A."/>
            <person name="Yoshinaga Y."/>
            <person name="Zwiers L.-H."/>
            <person name="Turgeon B."/>
            <person name="Goodwin S."/>
            <person name="Spatafora J."/>
            <person name="Crous P."/>
            <person name="Grigoriev I."/>
        </authorList>
    </citation>
    <scope>NUCLEOTIDE SEQUENCE</scope>
    <source>
        <strain evidence="7">CBS 115976</strain>
    </source>
</reference>
<evidence type="ECO:0000313" key="8">
    <source>
        <dbReference type="Proteomes" id="UP000799302"/>
    </source>
</evidence>
<evidence type="ECO:0000313" key="7">
    <source>
        <dbReference type="EMBL" id="KAF2667081.1"/>
    </source>
</evidence>
<comment type="subcellular location">
    <subcellularLocation>
        <location evidence="4">Nucleus</location>
        <location evidence="4">Nucleolus</location>
    </subcellularLocation>
    <subcellularLocation>
        <location evidence="4">Nucleus</location>
        <location evidence="4">Nucleoplasm</location>
    </subcellularLocation>
</comment>
<feature type="compositionally biased region" description="Acidic residues" evidence="5">
    <location>
        <begin position="538"/>
        <end position="563"/>
    </location>
</feature>
<evidence type="ECO:0000256" key="2">
    <source>
        <dbReference type="ARBA" id="ARBA00022552"/>
    </source>
</evidence>
<dbReference type="CDD" id="cd17709">
    <property type="entry name" value="BRCT_pescadillo_like"/>
    <property type="match status" value="1"/>
</dbReference>
<comment type="function">
    <text evidence="4">Component of the NOP7 complex, which is required for maturation of the 25S and 5.8S ribosomal RNAs and formation of the 60S ribosome.</text>
</comment>
<evidence type="ECO:0000256" key="3">
    <source>
        <dbReference type="ARBA" id="ARBA00023242"/>
    </source>
</evidence>
<dbReference type="InterPro" id="IPR001357">
    <property type="entry name" value="BRCT_dom"/>
</dbReference>
<evidence type="ECO:0000259" key="6">
    <source>
        <dbReference type="PROSITE" id="PS50172"/>
    </source>
</evidence>
<dbReference type="PANTHER" id="PTHR12221:SF6">
    <property type="entry name" value="PESCADILLO HOMOLOG"/>
    <property type="match status" value="1"/>
</dbReference>
<proteinExistence type="inferred from homology"/>
<dbReference type="GO" id="GO:0030687">
    <property type="term" value="C:preribosome, large subunit precursor"/>
    <property type="evidence" value="ECO:0007669"/>
    <property type="project" value="UniProtKB-UniRule"/>
</dbReference>
<dbReference type="PROSITE" id="PS50172">
    <property type="entry name" value="BRCT"/>
    <property type="match status" value="1"/>
</dbReference>
<keyword evidence="3 4" id="KW-0539">Nucleus</keyword>
<keyword evidence="1 4" id="KW-0690">Ribosome biogenesis</keyword>
<dbReference type="Proteomes" id="UP000799302">
    <property type="component" value="Unassembled WGS sequence"/>
</dbReference>
<dbReference type="GO" id="GO:0070545">
    <property type="term" value="C:PeBoW complex"/>
    <property type="evidence" value="ECO:0007669"/>
    <property type="project" value="TreeGrafter"/>
</dbReference>
<dbReference type="GO" id="GO:0003723">
    <property type="term" value="F:RNA binding"/>
    <property type="evidence" value="ECO:0007669"/>
    <property type="project" value="TreeGrafter"/>
</dbReference>
<evidence type="ECO:0000256" key="1">
    <source>
        <dbReference type="ARBA" id="ARBA00022517"/>
    </source>
</evidence>
<dbReference type="SUPFAM" id="SSF52113">
    <property type="entry name" value="BRCT domain"/>
    <property type="match status" value="1"/>
</dbReference>
<dbReference type="PANTHER" id="PTHR12221">
    <property type="entry name" value="PESCADILLO - RELATED"/>
    <property type="match status" value="1"/>
</dbReference>
<dbReference type="EMBL" id="MU004238">
    <property type="protein sequence ID" value="KAF2667081.1"/>
    <property type="molecule type" value="Genomic_DNA"/>
</dbReference>
<keyword evidence="2 4" id="KW-0698">rRNA processing</keyword>
<sequence>MAITTKGSRKRKAKTGAAKNYMTRTQAVRKLQISLPDFRRLCIFKGIYPREPRNKKKVNKSATPATTFYYTKDIQYLFHEPLLTKFRQHKSIAKKIGRALGRNEVGDAVRFEKNAPRMTLDHLIKERYPTFVDALRDLDDALSMIFLFASLPSTSHVPAKTIALCQRLCLEFQHYLIVSRSLRKSFLSIKGIYYQATIQGQDIMWLVPYKFVQKMAGDIDFRIMATFIEFYTTLIGFINFRLYTQVGLVYPPRFDASSDEKGGELGAFTLQGRGISAPSNGNTNAITNGDAEMNVASAAAQAEADKVALLTEKDMGQEASEDVAEEQDETAETALDVLDTFQPATEQDADVLLQPTFSSIESGNIFSDFTFFLSRETPKTSLEFLLKAFGCNRVGWDIVLGDGAFTNDEKDPRITHQIVDRPSVIPVQNGDAENEVDDEEAEHKPVGPLRLPGRIYVQPQWVWDCLNQGRLLRPDLYAPGASLPPHLSPWVKPKAGTYDPTKALEEQEKDGEAEMFEEDVLEEEQLAIEAKDASDNGMDVDSDEDSEDDEEEAEDVSDDDEVAAGEGMQVDGSEDEEEEQAVPAAEDEWDGVSGDEGSELSVDDAEKQYQRELEAEAAGLPVPAPVKTSSAKKNKLRKDKAEKEEIDRQRMMMSNKKRKLFDSMHKKNKRDDAEAEKLRLKRRKLERQQKAT</sequence>
<organism evidence="7 8">
    <name type="scientific">Microthyrium microscopicum</name>
    <dbReference type="NCBI Taxonomy" id="703497"/>
    <lineage>
        <taxon>Eukaryota</taxon>
        <taxon>Fungi</taxon>
        <taxon>Dikarya</taxon>
        <taxon>Ascomycota</taxon>
        <taxon>Pezizomycotina</taxon>
        <taxon>Dothideomycetes</taxon>
        <taxon>Dothideomycetes incertae sedis</taxon>
        <taxon>Microthyriales</taxon>
        <taxon>Microthyriaceae</taxon>
        <taxon>Microthyrium</taxon>
    </lineage>
</organism>
<dbReference type="OrthoDB" id="10264910at2759"/>
<evidence type="ECO:0000256" key="4">
    <source>
        <dbReference type="HAMAP-Rule" id="MF_03028"/>
    </source>
</evidence>
<feature type="compositionally biased region" description="Basic and acidic residues" evidence="5">
    <location>
        <begin position="639"/>
        <end position="650"/>
    </location>
</feature>
<comment type="subunit">
    <text evidence="4">Component of the NOP7 complex, composed of ERB1, NOP7 and YTM1. Within the NOP7 complex ERB1 appears to interact directly with NOP7 and YTM1. The NOP7 complex also associates with the 66S pre-ribosome.</text>
</comment>
<gene>
    <name evidence="4" type="primary">NOP7</name>
    <name evidence="7" type="ORF">BT63DRAFT_433909</name>
</gene>
<dbReference type="GO" id="GO:0000466">
    <property type="term" value="P:maturation of 5.8S rRNA from tricistronic rRNA transcript (SSU-rRNA, 5.8S rRNA, LSU-rRNA)"/>
    <property type="evidence" value="ECO:0007669"/>
    <property type="project" value="UniProtKB-UniRule"/>
</dbReference>
<evidence type="ECO:0000256" key="5">
    <source>
        <dbReference type="SAM" id="MobiDB-lite"/>
    </source>
</evidence>
<dbReference type="GO" id="GO:0005654">
    <property type="term" value="C:nucleoplasm"/>
    <property type="evidence" value="ECO:0007669"/>
    <property type="project" value="UniProtKB-SubCell"/>
</dbReference>
<feature type="domain" description="BRCT" evidence="6">
    <location>
        <begin position="361"/>
        <end position="479"/>
    </location>
</feature>
<comment type="similarity">
    <text evidence="4">Belongs to the pescadillo family.</text>
</comment>
<dbReference type="Gene3D" id="3.40.50.10190">
    <property type="entry name" value="BRCT domain"/>
    <property type="match status" value="1"/>
</dbReference>
<feature type="compositionally biased region" description="Acidic residues" evidence="5">
    <location>
        <begin position="572"/>
        <end position="590"/>
    </location>
</feature>
<feature type="compositionally biased region" description="Basic and acidic residues" evidence="5">
    <location>
        <begin position="604"/>
        <end position="614"/>
    </location>
</feature>
<accession>A0A6A6U676</accession>
<feature type="compositionally biased region" description="Basic and acidic residues" evidence="5">
    <location>
        <begin position="660"/>
        <end position="678"/>
    </location>
</feature>
<dbReference type="AlphaFoldDB" id="A0A6A6U676"/>
<feature type="region of interest" description="Disordered" evidence="5">
    <location>
        <begin position="529"/>
        <end position="692"/>
    </location>
</feature>
<name>A0A6A6U676_9PEZI</name>
<dbReference type="Pfam" id="PF06732">
    <property type="entry name" value="Pescadillo_N"/>
    <property type="match status" value="1"/>
</dbReference>